<protein>
    <recommendedName>
        <fullName evidence="7">C2H2-type domain-containing protein</fullName>
    </recommendedName>
</protein>
<evidence type="ECO:0008006" key="7">
    <source>
        <dbReference type="Google" id="ProtNLM"/>
    </source>
</evidence>
<reference evidence="5 6" key="1">
    <citation type="submission" date="2015-06" db="EMBL/GenBank/DDBJ databases">
        <title>Survival trade-offs in plant roots during colonization by closely related pathogenic and mutualistic fungi.</title>
        <authorList>
            <person name="Hacquard S."/>
            <person name="Kracher B."/>
            <person name="Hiruma K."/>
            <person name="Weinman A."/>
            <person name="Muench P."/>
            <person name="Garrido Oter R."/>
            <person name="Ver Loren van Themaat E."/>
            <person name="Dallerey J.-F."/>
            <person name="Damm U."/>
            <person name="Henrissat B."/>
            <person name="Lespinet O."/>
            <person name="Thon M."/>
            <person name="Kemen E."/>
            <person name="McHardy A.C."/>
            <person name="Schulze-Lefert P."/>
            <person name="O'Connell R.J."/>
        </authorList>
    </citation>
    <scope>NUCLEOTIDE SEQUENCE [LARGE SCALE GENOMIC DNA]</scope>
    <source>
        <strain evidence="5 6">MAFF 238704</strain>
    </source>
</reference>
<evidence type="ECO:0000313" key="5">
    <source>
        <dbReference type="EMBL" id="KZL82959.1"/>
    </source>
</evidence>
<comment type="caution">
    <text evidence="5">The sequence shown here is derived from an EMBL/GenBank/DDBJ whole genome shotgun (WGS) entry which is preliminary data.</text>
</comment>
<dbReference type="PANTHER" id="PTHR35391">
    <property type="entry name" value="C2H2-TYPE DOMAIN-CONTAINING PROTEIN-RELATED"/>
    <property type="match status" value="1"/>
</dbReference>
<feature type="domain" description="Ubiquitin-like" evidence="3">
    <location>
        <begin position="580"/>
        <end position="662"/>
    </location>
</feature>
<evidence type="ECO:0000259" key="3">
    <source>
        <dbReference type="Pfam" id="PF22893"/>
    </source>
</evidence>
<accession>A0A167CS08</accession>
<dbReference type="PANTHER" id="PTHR35391:SF5">
    <property type="entry name" value="DUF6590 DOMAIN-CONTAINING PROTEIN"/>
    <property type="match status" value="1"/>
</dbReference>
<gene>
    <name evidence="5" type="ORF">CI238_01982</name>
</gene>
<organism evidence="5 6">
    <name type="scientific">Colletotrichum incanum</name>
    <name type="common">Soybean anthracnose fungus</name>
    <dbReference type="NCBI Taxonomy" id="1573173"/>
    <lineage>
        <taxon>Eukaryota</taxon>
        <taxon>Fungi</taxon>
        <taxon>Dikarya</taxon>
        <taxon>Ascomycota</taxon>
        <taxon>Pezizomycotina</taxon>
        <taxon>Sordariomycetes</taxon>
        <taxon>Hypocreomycetidae</taxon>
        <taxon>Glomerellales</taxon>
        <taxon>Glomerellaceae</taxon>
        <taxon>Colletotrichum</taxon>
        <taxon>Colletotrichum spaethianum species complex</taxon>
    </lineage>
</organism>
<name>A0A167CS08_COLIC</name>
<keyword evidence="1" id="KW-0175">Coiled coil</keyword>
<evidence type="ECO:0000259" key="4">
    <source>
        <dbReference type="Pfam" id="PF26082"/>
    </source>
</evidence>
<dbReference type="InterPro" id="IPR054464">
    <property type="entry name" value="ULD_fung"/>
</dbReference>
<dbReference type="Pfam" id="PF22893">
    <property type="entry name" value="ULD_2"/>
    <property type="match status" value="1"/>
</dbReference>
<evidence type="ECO:0000313" key="6">
    <source>
        <dbReference type="Proteomes" id="UP000076584"/>
    </source>
</evidence>
<dbReference type="EMBL" id="LFIW01001237">
    <property type="protein sequence ID" value="KZL82959.1"/>
    <property type="molecule type" value="Genomic_DNA"/>
</dbReference>
<dbReference type="Proteomes" id="UP000076584">
    <property type="component" value="Unassembled WGS sequence"/>
</dbReference>
<feature type="region of interest" description="Disordered" evidence="2">
    <location>
        <begin position="142"/>
        <end position="172"/>
    </location>
</feature>
<proteinExistence type="predicted"/>
<evidence type="ECO:0000256" key="1">
    <source>
        <dbReference type="SAM" id="Coils"/>
    </source>
</evidence>
<dbReference type="InterPro" id="IPR058925">
    <property type="entry name" value="zf-C2H2_AcuF"/>
</dbReference>
<feature type="region of interest" description="Disordered" evidence="2">
    <location>
        <begin position="686"/>
        <end position="717"/>
    </location>
</feature>
<dbReference type="Pfam" id="PF26082">
    <property type="entry name" value="zf-C2H2_AcuF"/>
    <property type="match status" value="1"/>
</dbReference>
<feature type="coiled-coil region" evidence="1">
    <location>
        <begin position="534"/>
        <end position="561"/>
    </location>
</feature>
<feature type="domain" description="Oxidoreductase acuF-like C2H2 type zinc-finger" evidence="4">
    <location>
        <begin position="331"/>
        <end position="359"/>
    </location>
</feature>
<evidence type="ECO:0000256" key="2">
    <source>
        <dbReference type="SAM" id="MobiDB-lite"/>
    </source>
</evidence>
<feature type="region of interest" description="Disordered" evidence="2">
    <location>
        <begin position="257"/>
        <end position="276"/>
    </location>
</feature>
<keyword evidence="6" id="KW-1185">Reference proteome</keyword>
<dbReference type="STRING" id="1573173.A0A167CS08"/>
<dbReference type="AlphaFoldDB" id="A0A167CS08"/>
<sequence length="717" mass="79920">MESSQKQRVYDPAGIRNWISAERPLEDRSLSSRLCEECAKLFKYILKQLHSRNDVSNVIRRSLDRSGSSLILWADGHGIIRGNLDDTLMKSRFLRKSILGLLVSISQTLTDRLLPNLIPADENVIRVEKLVSAVEDARTAMREGYASSDSSAHSEDEGSEESDEDIPPKPSASVLYDITDDIRLDVECLLDLESLIKSPFVDPSKHKSVEQQCFSNALTPHQPYLERISRRFPGAGHDLVDRLAKANWHRFQRIQSDKQQNAALDEQGSQDRDSASQSALSERVSDFYDSGLGTSMGTRSSYADTIMSYRQNSDKSVSTRIPPLTVEAKNGEPFECVACGKIVRVANNSAWKRHLFNDLRPWICHDASCQYGNEPFSSKEDWVQHLALQHDFQSDWRSVNCPLCLEPTGDGKVVILKHLANHFEEISLSSLPTWIDSDSESGDNTSHITPKISGKALQDVVDESDGNEKQVSVSGPEWQPDLNISPKLESGLIRQVYSKPEQSRTVSPSPQVLINCNGGEQPFPPGVFFRSSFIPEEAAAAEAAKKEAEALEKKIAEEARAKYENYKKNGKDKATIKGKDKAPIKFKDAVGRKFSFPFHLCSTWTGMEELIKQAFIHVDVIGPQVQEGHYDLIGPNGEIILPQVWDNVVEPDWAIEMRMWPMNKPPSRTGPPGGDHDAPAIVTIEHKSKPKKSKPQGSLLSWMAGAGGRAPKTKSRK</sequence>